<protein>
    <recommendedName>
        <fullName evidence="5">Mid2 domain-containing protein</fullName>
    </recommendedName>
</protein>
<keyword evidence="2" id="KW-0472">Membrane</keyword>
<dbReference type="EMBL" id="JACVVK020000214">
    <property type="protein sequence ID" value="KAK7484215.1"/>
    <property type="molecule type" value="Genomic_DNA"/>
</dbReference>
<evidence type="ECO:0000313" key="3">
    <source>
        <dbReference type="EMBL" id="KAK7484215.1"/>
    </source>
</evidence>
<reference evidence="3 4" key="1">
    <citation type="journal article" date="2023" name="Sci. Data">
        <title>Genome assembly of the Korean intertidal mud-creeper Batillaria attramentaria.</title>
        <authorList>
            <person name="Patra A.K."/>
            <person name="Ho P.T."/>
            <person name="Jun S."/>
            <person name="Lee S.J."/>
            <person name="Kim Y."/>
            <person name="Won Y.J."/>
        </authorList>
    </citation>
    <scope>NUCLEOTIDE SEQUENCE [LARGE SCALE GENOMIC DNA]</scope>
    <source>
        <strain evidence="3">Wonlab-2016</strain>
    </source>
</reference>
<proteinExistence type="predicted"/>
<feature type="region of interest" description="Disordered" evidence="1">
    <location>
        <begin position="85"/>
        <end position="111"/>
    </location>
</feature>
<dbReference type="AlphaFoldDB" id="A0ABD0KAV5"/>
<accession>A0ABD0KAV5</accession>
<evidence type="ECO:0000313" key="4">
    <source>
        <dbReference type="Proteomes" id="UP001519460"/>
    </source>
</evidence>
<comment type="caution">
    <text evidence="3">The sequence shown here is derived from an EMBL/GenBank/DDBJ whole genome shotgun (WGS) entry which is preliminary data.</text>
</comment>
<sequence>MKTLFGPFSKLTALMPLTGFVSELWCKASIGFIDERIDLRTNCSAPPIKAGNSGSVFLYFSVGIEDRQFVIDRIANNSQSAGSRIEDGTIKVEGKNEEEDHGKEGQTDHGKEGQSVGVVIGVAVVSVVVAACGVLVFVVRRWYRKTKAPPPSAEHPQLEPLNIADV</sequence>
<keyword evidence="4" id="KW-1185">Reference proteome</keyword>
<feature type="region of interest" description="Disordered" evidence="1">
    <location>
        <begin position="147"/>
        <end position="166"/>
    </location>
</feature>
<feature type="transmembrane region" description="Helical" evidence="2">
    <location>
        <begin position="116"/>
        <end position="139"/>
    </location>
</feature>
<keyword evidence="2" id="KW-1133">Transmembrane helix</keyword>
<name>A0ABD0KAV5_9CAEN</name>
<evidence type="ECO:0000256" key="1">
    <source>
        <dbReference type="SAM" id="MobiDB-lite"/>
    </source>
</evidence>
<dbReference type="Proteomes" id="UP001519460">
    <property type="component" value="Unassembled WGS sequence"/>
</dbReference>
<evidence type="ECO:0000256" key="2">
    <source>
        <dbReference type="SAM" id="Phobius"/>
    </source>
</evidence>
<organism evidence="3 4">
    <name type="scientific">Batillaria attramentaria</name>
    <dbReference type="NCBI Taxonomy" id="370345"/>
    <lineage>
        <taxon>Eukaryota</taxon>
        <taxon>Metazoa</taxon>
        <taxon>Spiralia</taxon>
        <taxon>Lophotrochozoa</taxon>
        <taxon>Mollusca</taxon>
        <taxon>Gastropoda</taxon>
        <taxon>Caenogastropoda</taxon>
        <taxon>Sorbeoconcha</taxon>
        <taxon>Cerithioidea</taxon>
        <taxon>Batillariidae</taxon>
        <taxon>Batillaria</taxon>
    </lineage>
</organism>
<keyword evidence="2" id="KW-0812">Transmembrane</keyword>
<evidence type="ECO:0008006" key="5">
    <source>
        <dbReference type="Google" id="ProtNLM"/>
    </source>
</evidence>
<gene>
    <name evidence="3" type="ORF">BaRGS_00024585</name>
</gene>